<evidence type="ECO:0000256" key="1">
    <source>
        <dbReference type="SAM" id="MobiDB-lite"/>
    </source>
</evidence>
<keyword evidence="4" id="KW-1185">Reference proteome</keyword>
<evidence type="ECO:0000313" key="4">
    <source>
        <dbReference type="Proteomes" id="UP000274922"/>
    </source>
</evidence>
<feature type="signal peptide" evidence="2">
    <location>
        <begin position="1"/>
        <end position="19"/>
    </location>
</feature>
<keyword evidence="2" id="KW-0732">Signal</keyword>
<name>A0A4P9XDW6_9FUNG</name>
<gene>
    <name evidence="3" type="ORF">CXG81DRAFT_23986</name>
</gene>
<organism evidence="3 4">
    <name type="scientific">Caulochytrium protostelioides</name>
    <dbReference type="NCBI Taxonomy" id="1555241"/>
    <lineage>
        <taxon>Eukaryota</taxon>
        <taxon>Fungi</taxon>
        <taxon>Fungi incertae sedis</taxon>
        <taxon>Chytridiomycota</taxon>
        <taxon>Chytridiomycota incertae sedis</taxon>
        <taxon>Chytridiomycetes</taxon>
        <taxon>Caulochytriales</taxon>
        <taxon>Caulochytriaceae</taxon>
        <taxon>Caulochytrium</taxon>
    </lineage>
</organism>
<protein>
    <submittedName>
        <fullName evidence="3">Uncharacterized protein</fullName>
    </submittedName>
</protein>
<dbReference type="AlphaFoldDB" id="A0A4P9XDW6"/>
<feature type="region of interest" description="Disordered" evidence="1">
    <location>
        <begin position="31"/>
        <end position="61"/>
    </location>
</feature>
<feature type="chain" id="PRO_5020399404" evidence="2">
    <location>
        <begin position="20"/>
        <end position="119"/>
    </location>
</feature>
<dbReference type="EMBL" id="ML014124">
    <property type="protein sequence ID" value="RKP03331.1"/>
    <property type="molecule type" value="Genomic_DNA"/>
</dbReference>
<evidence type="ECO:0000313" key="3">
    <source>
        <dbReference type="EMBL" id="RKP03331.1"/>
    </source>
</evidence>
<reference evidence="4" key="1">
    <citation type="journal article" date="2018" name="Nat. Microbiol.">
        <title>Leveraging single-cell genomics to expand the fungal tree of life.</title>
        <authorList>
            <person name="Ahrendt S.R."/>
            <person name="Quandt C.A."/>
            <person name="Ciobanu D."/>
            <person name="Clum A."/>
            <person name="Salamov A."/>
            <person name="Andreopoulos B."/>
            <person name="Cheng J.F."/>
            <person name="Woyke T."/>
            <person name="Pelin A."/>
            <person name="Henrissat B."/>
            <person name="Reynolds N.K."/>
            <person name="Benny G.L."/>
            <person name="Smith M.E."/>
            <person name="James T.Y."/>
            <person name="Grigoriev I.V."/>
        </authorList>
    </citation>
    <scope>NUCLEOTIDE SEQUENCE [LARGE SCALE GENOMIC DNA]</scope>
    <source>
        <strain evidence="4">ATCC 52028</strain>
    </source>
</reference>
<evidence type="ECO:0000256" key="2">
    <source>
        <dbReference type="SAM" id="SignalP"/>
    </source>
</evidence>
<sequence length="119" mass="11870">MAFMVFILDQIAAAAAAAAAAIAAAIAAEGGMTTPSPSQMAPSPGSRAPLPIAPPPPRALAAQDDAVRTVDLRLGAIRRAGETALYRAAMAALEAHVDALDDDAWILAAPAYGVDPGAP</sequence>
<proteinExistence type="predicted"/>
<dbReference type="Proteomes" id="UP000274922">
    <property type="component" value="Unassembled WGS sequence"/>
</dbReference>
<accession>A0A4P9XDW6</accession>